<name>A0A420IFF1_9PEZI</name>
<organism evidence="1 2">
    <name type="scientific">Golovinomyces cichoracearum</name>
    <dbReference type="NCBI Taxonomy" id="62708"/>
    <lineage>
        <taxon>Eukaryota</taxon>
        <taxon>Fungi</taxon>
        <taxon>Dikarya</taxon>
        <taxon>Ascomycota</taxon>
        <taxon>Pezizomycotina</taxon>
        <taxon>Leotiomycetes</taxon>
        <taxon>Erysiphales</taxon>
        <taxon>Erysiphaceae</taxon>
        <taxon>Golovinomyces</taxon>
    </lineage>
</organism>
<dbReference type="EMBL" id="MCBQ01009503">
    <property type="protein sequence ID" value="RKF73270.1"/>
    <property type="molecule type" value="Genomic_DNA"/>
</dbReference>
<evidence type="ECO:0000313" key="2">
    <source>
        <dbReference type="Proteomes" id="UP000283383"/>
    </source>
</evidence>
<dbReference type="Proteomes" id="UP000283383">
    <property type="component" value="Unassembled WGS sequence"/>
</dbReference>
<accession>A0A420IFF1</accession>
<proteinExistence type="predicted"/>
<protein>
    <submittedName>
        <fullName evidence="1">Uncharacterized protein</fullName>
    </submittedName>
</protein>
<comment type="caution">
    <text evidence="1">The sequence shown here is derived from an EMBL/GenBank/DDBJ whole genome shotgun (WGS) entry which is preliminary data.</text>
</comment>
<reference evidence="1 2" key="1">
    <citation type="journal article" date="2018" name="BMC Genomics">
        <title>Comparative genome analyses reveal sequence features reflecting distinct modes of host-adaptation between dicot and monocot powdery mildew.</title>
        <authorList>
            <person name="Wu Y."/>
            <person name="Ma X."/>
            <person name="Pan Z."/>
            <person name="Kale S.D."/>
            <person name="Song Y."/>
            <person name="King H."/>
            <person name="Zhang Q."/>
            <person name="Presley C."/>
            <person name="Deng X."/>
            <person name="Wei C.I."/>
            <person name="Xiao S."/>
        </authorList>
    </citation>
    <scope>NUCLEOTIDE SEQUENCE [LARGE SCALE GENOMIC DNA]</scope>
    <source>
        <strain evidence="1">UMSG3</strain>
    </source>
</reference>
<dbReference type="AlphaFoldDB" id="A0A420IFF1"/>
<gene>
    <name evidence="1" type="ORF">GcM3_095035</name>
</gene>
<sequence>MRVMSHHVLFHTMMGIFLCPQKGSPKYSVISFARARSYMELIQCLITGSDGLVVSHPGWVL</sequence>
<keyword evidence="2" id="KW-1185">Reference proteome</keyword>
<evidence type="ECO:0000313" key="1">
    <source>
        <dbReference type="EMBL" id="RKF73270.1"/>
    </source>
</evidence>